<dbReference type="GO" id="GO:0016740">
    <property type="term" value="F:transferase activity"/>
    <property type="evidence" value="ECO:0007669"/>
    <property type="project" value="UniProtKB-KW"/>
</dbReference>
<dbReference type="RefSeq" id="WP_043759974.1">
    <property type="nucleotide sequence ID" value="NZ_CP003811.1"/>
</dbReference>
<proteinExistence type="predicted"/>
<dbReference type="InterPro" id="IPR011009">
    <property type="entry name" value="Kinase-like_dom_sf"/>
</dbReference>
<dbReference type="eggNOG" id="COG0510">
    <property type="taxonomic scope" value="Bacteria"/>
</dbReference>
<gene>
    <name evidence="1" type="ORF">MOC_5477</name>
</gene>
<evidence type="ECO:0000313" key="2">
    <source>
        <dbReference type="Proteomes" id="UP000029492"/>
    </source>
</evidence>
<dbReference type="STRING" id="693986.MOC_5477"/>
<accession>A0A089P0N8</accession>
<dbReference type="GeneID" id="96602481"/>
<dbReference type="EMBL" id="CP003811">
    <property type="protein sequence ID" value="AIQ93232.1"/>
    <property type="molecule type" value="Genomic_DNA"/>
</dbReference>
<dbReference type="Proteomes" id="UP000029492">
    <property type="component" value="Chromosome"/>
</dbReference>
<dbReference type="AlphaFoldDB" id="A0A089P0N8"/>
<protein>
    <submittedName>
        <fullName evidence="1">Aminoglycoside phosphotransferase</fullName>
    </submittedName>
</protein>
<evidence type="ECO:0000313" key="1">
    <source>
        <dbReference type="EMBL" id="AIQ93232.1"/>
    </source>
</evidence>
<keyword evidence="2" id="KW-1185">Reference proteome</keyword>
<reference evidence="1 2" key="1">
    <citation type="journal article" date="2014" name="PLoS ONE">
        <title>Genome Information of Methylobacterium oryzae, a Plant-Probiotic Methylotroph in the Phyllosphere.</title>
        <authorList>
            <person name="Kwak M.J."/>
            <person name="Jeong H."/>
            <person name="Madhaiyan M."/>
            <person name="Lee Y."/>
            <person name="Sa T.M."/>
            <person name="Oh T.K."/>
            <person name="Kim J.F."/>
        </authorList>
    </citation>
    <scope>NUCLEOTIDE SEQUENCE [LARGE SCALE GENOMIC DNA]</scope>
    <source>
        <strain evidence="1 2">CBMB20</strain>
    </source>
</reference>
<sequence length="326" mass="35155">MKAPGAPDGAHERLAEEALAAIPLLANRPVRYGVACPGAASPSYHGVESATFLVAPAPDADPDYFLKVTEPAAAALIDPAAAFEAATRIAVLGLGPEPLHLAQAQGAILFRRLGPEWRPASLDRLRQPDAMTAVIGAFDRIGAGAPFGRRWSVFDGIRTLRAALGAEGETLPADLPPDAWFLFDWGDAIEAALAAAGTGCRPAHADPHASNLLFAPDGALRLVDFDMACDTDPHHQLGAFLNEACPFESEMRLGIEIAEGTCRADVFSRCRAYAAADDLYWGLRALAMDRVSPRRSLEFRKYASWRLLRCRTRVSRPDFEETLRTL</sequence>
<dbReference type="KEGG" id="mor:MOC_5477"/>
<dbReference type="SUPFAM" id="SSF56112">
    <property type="entry name" value="Protein kinase-like (PK-like)"/>
    <property type="match status" value="1"/>
</dbReference>
<dbReference type="HOGENOM" id="CLU_055115_0_0_5"/>
<organism evidence="1 2">
    <name type="scientific">Methylobacterium oryzae CBMB20</name>
    <dbReference type="NCBI Taxonomy" id="693986"/>
    <lineage>
        <taxon>Bacteria</taxon>
        <taxon>Pseudomonadati</taxon>
        <taxon>Pseudomonadota</taxon>
        <taxon>Alphaproteobacteria</taxon>
        <taxon>Hyphomicrobiales</taxon>
        <taxon>Methylobacteriaceae</taxon>
        <taxon>Methylobacterium</taxon>
    </lineage>
</organism>
<dbReference type="Gene3D" id="3.90.1200.10">
    <property type="match status" value="1"/>
</dbReference>
<name>A0A089P0N8_9HYPH</name>